<sequence>MSIKPFNVLVLICLLVCKVNAQSKVRIGIKAGFNFPHFKASVMDPALFEVSDDNYFYAGGQVEVKIKKHFSLQPEIFYVGHSVKEGVTAFERLHQIAVPVLAKYHIGKVAVYAGPQLDVLLKAEQHYYDVNIQRQKIVNVTDSSYTKAGLSAVGGIEWTFKYRFGIDVRYVFGLSNRCSGNGISFLTGFKDQHITINAIQAGLYFRFGKKPGK</sequence>
<accession>A0A1V9G9D4</accession>
<reference evidence="2 3" key="1">
    <citation type="submission" date="2016-03" db="EMBL/GenBank/DDBJ databases">
        <title>Niastella vici sp. nov., isolated from farmland soil.</title>
        <authorList>
            <person name="Chen L."/>
            <person name="Wang D."/>
            <person name="Yang S."/>
            <person name="Wang G."/>
        </authorList>
    </citation>
    <scope>NUCLEOTIDE SEQUENCE [LARGE SCALE GENOMIC DNA]</scope>
    <source>
        <strain evidence="2 3">DJ57</strain>
    </source>
</reference>
<feature type="domain" description="Outer membrane protein beta-barrel" evidence="1">
    <location>
        <begin position="20"/>
        <end position="176"/>
    </location>
</feature>
<proteinExistence type="predicted"/>
<dbReference type="Pfam" id="PF13568">
    <property type="entry name" value="OMP_b-brl_2"/>
    <property type="match status" value="1"/>
</dbReference>
<dbReference type="SUPFAM" id="SSF56925">
    <property type="entry name" value="OMPA-like"/>
    <property type="match status" value="1"/>
</dbReference>
<dbReference type="AlphaFoldDB" id="A0A1V9G9D4"/>
<dbReference type="OrthoDB" id="947434at2"/>
<organism evidence="2 3">
    <name type="scientific">Niastella vici</name>
    <dbReference type="NCBI Taxonomy" id="1703345"/>
    <lineage>
        <taxon>Bacteria</taxon>
        <taxon>Pseudomonadati</taxon>
        <taxon>Bacteroidota</taxon>
        <taxon>Chitinophagia</taxon>
        <taxon>Chitinophagales</taxon>
        <taxon>Chitinophagaceae</taxon>
        <taxon>Niastella</taxon>
    </lineage>
</organism>
<name>A0A1V9G9D4_9BACT</name>
<comment type="caution">
    <text evidence="2">The sequence shown here is derived from an EMBL/GenBank/DDBJ whole genome shotgun (WGS) entry which is preliminary data.</text>
</comment>
<dbReference type="Proteomes" id="UP000192796">
    <property type="component" value="Unassembled WGS sequence"/>
</dbReference>
<dbReference type="EMBL" id="LVYD01000001">
    <property type="protein sequence ID" value="OQP67255.1"/>
    <property type="molecule type" value="Genomic_DNA"/>
</dbReference>
<evidence type="ECO:0000313" key="2">
    <source>
        <dbReference type="EMBL" id="OQP67255.1"/>
    </source>
</evidence>
<gene>
    <name evidence="2" type="ORF">A3860_02525</name>
</gene>
<evidence type="ECO:0000259" key="1">
    <source>
        <dbReference type="Pfam" id="PF13568"/>
    </source>
</evidence>
<dbReference type="InterPro" id="IPR025665">
    <property type="entry name" value="Beta-barrel_OMP_2"/>
</dbReference>
<dbReference type="Gene3D" id="2.40.160.20">
    <property type="match status" value="1"/>
</dbReference>
<dbReference type="RefSeq" id="WP_081144949.1">
    <property type="nucleotide sequence ID" value="NZ_LVYD01000001.1"/>
</dbReference>
<keyword evidence="3" id="KW-1185">Reference proteome</keyword>
<protein>
    <recommendedName>
        <fullName evidence="1">Outer membrane protein beta-barrel domain-containing protein</fullName>
    </recommendedName>
</protein>
<evidence type="ECO:0000313" key="3">
    <source>
        <dbReference type="Proteomes" id="UP000192796"/>
    </source>
</evidence>
<dbReference type="InterPro" id="IPR011250">
    <property type="entry name" value="OMP/PagP_B-barrel"/>
</dbReference>
<dbReference type="STRING" id="1703345.A3860_02525"/>